<accession>A0A0C3S286</accession>
<reference evidence="2 3" key="1">
    <citation type="journal article" date="2014" name="PLoS Genet.">
        <title>Analysis of the Phlebiopsis gigantea genome, transcriptome and secretome provides insight into its pioneer colonization strategies of wood.</title>
        <authorList>
            <person name="Hori C."/>
            <person name="Ishida T."/>
            <person name="Igarashi K."/>
            <person name="Samejima M."/>
            <person name="Suzuki H."/>
            <person name="Master E."/>
            <person name="Ferreira P."/>
            <person name="Ruiz-Duenas F.J."/>
            <person name="Held B."/>
            <person name="Canessa P."/>
            <person name="Larrondo L.F."/>
            <person name="Schmoll M."/>
            <person name="Druzhinina I.S."/>
            <person name="Kubicek C.P."/>
            <person name="Gaskell J.A."/>
            <person name="Kersten P."/>
            <person name="St John F."/>
            <person name="Glasner J."/>
            <person name="Sabat G."/>
            <person name="Splinter BonDurant S."/>
            <person name="Syed K."/>
            <person name="Yadav J."/>
            <person name="Mgbeahuruike A.C."/>
            <person name="Kovalchuk A."/>
            <person name="Asiegbu F.O."/>
            <person name="Lackner G."/>
            <person name="Hoffmeister D."/>
            <person name="Rencoret J."/>
            <person name="Gutierrez A."/>
            <person name="Sun H."/>
            <person name="Lindquist E."/>
            <person name="Barry K."/>
            <person name="Riley R."/>
            <person name="Grigoriev I.V."/>
            <person name="Henrissat B."/>
            <person name="Kues U."/>
            <person name="Berka R.M."/>
            <person name="Martinez A.T."/>
            <person name="Covert S.F."/>
            <person name="Blanchette R.A."/>
            <person name="Cullen D."/>
        </authorList>
    </citation>
    <scope>NUCLEOTIDE SEQUENCE [LARGE SCALE GENOMIC DNA]</scope>
    <source>
        <strain evidence="2 3">11061_1 CR5-6</strain>
    </source>
</reference>
<dbReference type="InterPro" id="IPR003462">
    <property type="entry name" value="ODC_Mu_crystall"/>
</dbReference>
<dbReference type="OrthoDB" id="41492at2759"/>
<dbReference type="PANTHER" id="PTHR13812:SF19">
    <property type="entry name" value="KETIMINE REDUCTASE MU-CRYSTALLIN"/>
    <property type="match status" value="1"/>
</dbReference>
<dbReference type="SUPFAM" id="SSF51735">
    <property type="entry name" value="NAD(P)-binding Rossmann-fold domains"/>
    <property type="match status" value="1"/>
</dbReference>
<dbReference type="PIRSF" id="PIRSF001439">
    <property type="entry name" value="CryM"/>
    <property type="match status" value="1"/>
</dbReference>
<dbReference type="Pfam" id="PF02423">
    <property type="entry name" value="OCD_Mu_crystall"/>
    <property type="match status" value="1"/>
</dbReference>
<sequence>MGLLVLPGHVVDQVVSKFTPDELMNLMARVFMDLHASYEAQETASNDVIIPHRSTVSSHNHHALFMPSRLAPLAGTAIKIVSVPTPQASALVKANGLPASTVVLDEQTGEVAAVVNARKLTPLRNAASSLLASSILVASLPQSVVAVGAGGQIAAHLALFLSQYPSIKSCKVFNRSVNARLDSLVGALRTEHAGVDISGHALVDDAGADDPALPDAVAGADIIITATSSRQALFPSSYVSPGTFLCLIGSYTPAMHEVDTALIRRAGKVVVDYKAGAAIEAGELIDAEFAPADVVELGELLAAASSESAPAWTANHHVVEDVRSAGDVTIFKSVGVGVQDVAIAQAVVQKAQRIGLGTVIEDYY</sequence>
<organism evidence="2 3">
    <name type="scientific">Phlebiopsis gigantea (strain 11061_1 CR5-6)</name>
    <name type="common">White-rot fungus</name>
    <name type="synonym">Peniophora gigantea</name>
    <dbReference type="NCBI Taxonomy" id="745531"/>
    <lineage>
        <taxon>Eukaryota</taxon>
        <taxon>Fungi</taxon>
        <taxon>Dikarya</taxon>
        <taxon>Basidiomycota</taxon>
        <taxon>Agaricomycotina</taxon>
        <taxon>Agaricomycetes</taxon>
        <taxon>Polyporales</taxon>
        <taxon>Phanerochaetaceae</taxon>
        <taxon>Phlebiopsis</taxon>
    </lineage>
</organism>
<dbReference type="PANTHER" id="PTHR13812">
    <property type="entry name" value="KETIMINE REDUCTASE MU-CRYSTALLIN"/>
    <property type="match status" value="1"/>
</dbReference>
<dbReference type="STRING" id="745531.A0A0C3S286"/>
<evidence type="ECO:0000313" key="3">
    <source>
        <dbReference type="Proteomes" id="UP000053257"/>
    </source>
</evidence>
<dbReference type="Proteomes" id="UP000053257">
    <property type="component" value="Unassembled WGS sequence"/>
</dbReference>
<evidence type="ECO:0000256" key="1">
    <source>
        <dbReference type="ARBA" id="ARBA00008903"/>
    </source>
</evidence>
<evidence type="ECO:0008006" key="4">
    <source>
        <dbReference type="Google" id="ProtNLM"/>
    </source>
</evidence>
<protein>
    <recommendedName>
        <fullName evidence="4">NAD(P)-binding protein</fullName>
    </recommendedName>
</protein>
<proteinExistence type="inferred from homology"/>
<dbReference type="AlphaFoldDB" id="A0A0C3S286"/>
<dbReference type="InterPro" id="IPR023401">
    <property type="entry name" value="ODC_N"/>
</dbReference>
<comment type="similarity">
    <text evidence="1">Belongs to the ornithine cyclodeaminase/mu-crystallin family.</text>
</comment>
<dbReference type="EMBL" id="KN840604">
    <property type="protein sequence ID" value="KIP03692.1"/>
    <property type="molecule type" value="Genomic_DNA"/>
</dbReference>
<evidence type="ECO:0000313" key="2">
    <source>
        <dbReference type="EMBL" id="KIP03692.1"/>
    </source>
</evidence>
<gene>
    <name evidence="2" type="ORF">PHLGIDRAFT_228274</name>
</gene>
<dbReference type="Gene3D" id="3.30.1780.10">
    <property type="entry name" value="ornithine cyclodeaminase, domain 1"/>
    <property type="match status" value="1"/>
</dbReference>
<dbReference type="Gene3D" id="3.40.50.720">
    <property type="entry name" value="NAD(P)-binding Rossmann-like Domain"/>
    <property type="match status" value="1"/>
</dbReference>
<dbReference type="GO" id="GO:0005737">
    <property type="term" value="C:cytoplasm"/>
    <property type="evidence" value="ECO:0007669"/>
    <property type="project" value="TreeGrafter"/>
</dbReference>
<dbReference type="InterPro" id="IPR036291">
    <property type="entry name" value="NAD(P)-bd_dom_sf"/>
</dbReference>
<keyword evidence="3" id="KW-1185">Reference proteome</keyword>
<name>A0A0C3S286_PHLG1</name>
<dbReference type="HOGENOM" id="CLU_042088_0_0_1"/>